<dbReference type="Pfam" id="PF03448">
    <property type="entry name" value="MgtE_N"/>
    <property type="match status" value="1"/>
</dbReference>
<dbReference type="InterPro" id="IPR036739">
    <property type="entry name" value="SLC41_membr_dom_sf"/>
</dbReference>
<feature type="domain" description="CBS" evidence="10">
    <location>
        <begin position="198"/>
        <end position="254"/>
    </location>
</feature>
<comment type="subunit">
    <text evidence="9">Homodimer.</text>
</comment>
<dbReference type="Gene3D" id="1.10.357.20">
    <property type="entry name" value="SLC41 divalent cation transporters, integral membrane domain"/>
    <property type="match status" value="1"/>
</dbReference>
<dbReference type="InterPro" id="IPR038076">
    <property type="entry name" value="MgtE_N_sf"/>
</dbReference>
<keyword evidence="6 9" id="KW-1133">Transmembrane helix</keyword>
<dbReference type="Gene3D" id="1.25.60.10">
    <property type="entry name" value="MgtE N-terminal domain-like"/>
    <property type="match status" value="1"/>
</dbReference>
<dbReference type="GO" id="GO:0005886">
    <property type="term" value="C:plasma membrane"/>
    <property type="evidence" value="ECO:0007669"/>
    <property type="project" value="UniProtKB-SubCell"/>
</dbReference>
<dbReference type="InterPro" id="IPR046342">
    <property type="entry name" value="CBS_dom_sf"/>
</dbReference>
<gene>
    <name evidence="11" type="primary">mgte1</name>
    <name evidence="11" type="ORF">CSEC_0330</name>
</gene>
<evidence type="ECO:0000256" key="7">
    <source>
        <dbReference type="ARBA" id="ARBA00023136"/>
    </source>
</evidence>
<dbReference type="Pfam" id="PF00571">
    <property type="entry name" value="CBS"/>
    <property type="match status" value="2"/>
</dbReference>
<feature type="transmembrane region" description="Helical" evidence="9">
    <location>
        <begin position="284"/>
        <end position="302"/>
    </location>
</feature>
<reference evidence="11" key="2">
    <citation type="submission" date="2014-09" db="EMBL/GenBank/DDBJ databases">
        <title>Criblamydia sequanensis harbors a mega-plasmid encoding arsenite resistance.</title>
        <authorList>
            <person name="Bertelli C."/>
            <person name="Goesmann A."/>
            <person name="Greub G."/>
        </authorList>
    </citation>
    <scope>NUCLEOTIDE SEQUENCE [LARGE SCALE GENOMIC DNA]</scope>
    <source>
        <strain evidence="11">CRIB-18</strain>
    </source>
</reference>
<dbReference type="Pfam" id="PF01769">
    <property type="entry name" value="MgtE"/>
    <property type="match status" value="1"/>
</dbReference>
<keyword evidence="8" id="KW-0129">CBS domain</keyword>
<dbReference type="AlphaFoldDB" id="A0A090DW92"/>
<dbReference type="Gene3D" id="3.10.580.10">
    <property type="entry name" value="CBS-domain"/>
    <property type="match status" value="1"/>
</dbReference>
<feature type="transmembrane region" description="Helical" evidence="9">
    <location>
        <begin position="308"/>
        <end position="328"/>
    </location>
</feature>
<keyword evidence="3 9" id="KW-0813">Transport</keyword>
<feature type="transmembrane region" description="Helical" evidence="9">
    <location>
        <begin position="429"/>
        <end position="452"/>
    </location>
</feature>
<dbReference type="RefSeq" id="WP_041016653.1">
    <property type="nucleotide sequence ID" value="NZ_CCEJ010000001.1"/>
</dbReference>
<feature type="transmembrane region" description="Helical" evidence="9">
    <location>
        <begin position="359"/>
        <end position="376"/>
    </location>
</feature>
<evidence type="ECO:0000256" key="6">
    <source>
        <dbReference type="ARBA" id="ARBA00022989"/>
    </source>
</evidence>
<dbReference type="SUPFAM" id="SSF158791">
    <property type="entry name" value="MgtE N-terminal domain-like"/>
    <property type="match status" value="1"/>
</dbReference>
<dbReference type="eggNOG" id="COG2239">
    <property type="taxonomic scope" value="Bacteria"/>
</dbReference>
<dbReference type="PANTHER" id="PTHR43773">
    <property type="entry name" value="MAGNESIUM TRANSPORTER MGTE"/>
    <property type="match status" value="1"/>
</dbReference>
<protein>
    <recommendedName>
        <fullName evidence="9">Magnesium transporter MgtE</fullName>
    </recommendedName>
</protein>
<evidence type="ECO:0000313" key="12">
    <source>
        <dbReference type="Proteomes" id="UP000031552"/>
    </source>
</evidence>
<evidence type="ECO:0000313" key="11">
    <source>
        <dbReference type="EMBL" id="CDR33169.1"/>
    </source>
</evidence>
<evidence type="ECO:0000259" key="10">
    <source>
        <dbReference type="PROSITE" id="PS51371"/>
    </source>
</evidence>
<sequence>MNDSSSTVSSLIHRKDVQSLKEVLSTFSGFEVAELLANKTEENQVFIFSLLEPHLAAETFEYLSLKTQKMILDSLPSPLLASMLTEMSPDDRTALLEDLPRTTVDEYIKLLPNKERTLALTLLGYPEESVGRLMTTDYIAVKMTWTIERVLEQIREYGHYSEAVNVLYAIDEKDALIGEIQIQELFFAPKGSNVSQIVDYKFIALQDMDKAQEAIDLFKLHDRVALPVVDEEGILLGIVTIDDILRLSSQKNTETLQKVGGSEALDEPYMETPFFELIKKRARWLVLLFAGEMLTASAMAFFEAEIAQAVVLALFLPLIISSGGNAGSQSSTLIIRAMALDEIKTADWWKVMKREASTGLFLGFILGVIGFFRVAIWGTASSIYGEHWFLIAATLFFSLIGVVFWGSFTGSMLPLILKKLNADPATSSAPLVATLVDVTGIVIYFLIAMFFLRGSLL</sequence>
<keyword evidence="5 9" id="KW-0460">Magnesium</keyword>
<comment type="caution">
    <text evidence="11">The sequence shown here is derived from an EMBL/GenBank/DDBJ whole genome shotgun (WGS) entry which is preliminary data.</text>
</comment>
<keyword evidence="9" id="KW-1003">Cell membrane</keyword>
<dbReference type="GO" id="GO:0015095">
    <property type="term" value="F:magnesium ion transmembrane transporter activity"/>
    <property type="evidence" value="ECO:0007669"/>
    <property type="project" value="UniProtKB-UniRule"/>
</dbReference>
<dbReference type="InterPro" id="IPR006667">
    <property type="entry name" value="SLC41_membr_dom"/>
</dbReference>
<dbReference type="Proteomes" id="UP000031552">
    <property type="component" value="Unassembled WGS sequence"/>
</dbReference>
<evidence type="ECO:0000256" key="4">
    <source>
        <dbReference type="ARBA" id="ARBA00022692"/>
    </source>
</evidence>
<keyword evidence="7 9" id="KW-0472">Membrane</keyword>
<evidence type="ECO:0000256" key="8">
    <source>
        <dbReference type="PROSITE-ProRule" id="PRU00703"/>
    </source>
</evidence>
<keyword evidence="12" id="KW-1185">Reference proteome</keyword>
<evidence type="ECO:0000256" key="1">
    <source>
        <dbReference type="ARBA" id="ARBA00004141"/>
    </source>
</evidence>
<comment type="similarity">
    <text evidence="2 9">Belongs to the SLC41A transporter family.</text>
</comment>
<reference evidence="11" key="1">
    <citation type="submission" date="2013-12" db="EMBL/GenBank/DDBJ databases">
        <authorList>
            <person name="Linke B."/>
        </authorList>
    </citation>
    <scope>NUCLEOTIDE SEQUENCE [LARGE SCALE GENOMIC DNA]</scope>
    <source>
        <strain evidence="11">CRIB-18</strain>
    </source>
</reference>
<dbReference type="OrthoDB" id="9790355at2"/>
<dbReference type="GO" id="GO:0046872">
    <property type="term" value="F:metal ion binding"/>
    <property type="evidence" value="ECO:0007669"/>
    <property type="project" value="UniProtKB-KW"/>
</dbReference>
<dbReference type="SUPFAM" id="SSF54631">
    <property type="entry name" value="CBS-domain pair"/>
    <property type="match status" value="1"/>
</dbReference>
<keyword evidence="4 9" id="KW-0812">Transmembrane</keyword>
<evidence type="ECO:0000256" key="5">
    <source>
        <dbReference type="ARBA" id="ARBA00022842"/>
    </source>
</evidence>
<dbReference type="CDD" id="cd04606">
    <property type="entry name" value="CBS_pair_Mg_transporter"/>
    <property type="match status" value="1"/>
</dbReference>
<dbReference type="SMART" id="SM00924">
    <property type="entry name" value="MgtE_N"/>
    <property type="match status" value="1"/>
</dbReference>
<dbReference type="NCBIfam" id="TIGR00400">
    <property type="entry name" value="mgtE"/>
    <property type="match status" value="1"/>
</dbReference>
<dbReference type="InterPro" id="IPR006669">
    <property type="entry name" value="MgtE_transporter"/>
</dbReference>
<dbReference type="SUPFAM" id="SSF161093">
    <property type="entry name" value="MgtE membrane domain-like"/>
    <property type="match status" value="1"/>
</dbReference>
<accession>A0A090DW92</accession>
<evidence type="ECO:0000256" key="3">
    <source>
        <dbReference type="ARBA" id="ARBA00022448"/>
    </source>
</evidence>
<organism evidence="11 12">
    <name type="scientific">Candidatus Criblamydia sequanensis CRIB-18</name>
    <dbReference type="NCBI Taxonomy" id="1437425"/>
    <lineage>
        <taxon>Bacteria</taxon>
        <taxon>Pseudomonadati</taxon>
        <taxon>Chlamydiota</taxon>
        <taxon>Chlamydiia</taxon>
        <taxon>Parachlamydiales</taxon>
        <taxon>Candidatus Criblamydiaceae</taxon>
        <taxon>Candidatus Criblamydia</taxon>
    </lineage>
</organism>
<evidence type="ECO:0000256" key="2">
    <source>
        <dbReference type="ARBA" id="ARBA00009749"/>
    </source>
</evidence>
<keyword evidence="9" id="KW-0479">Metal-binding</keyword>
<proteinExistence type="inferred from homology"/>
<feature type="transmembrane region" description="Helical" evidence="9">
    <location>
        <begin position="388"/>
        <end position="417"/>
    </location>
</feature>
<comment type="subcellular location">
    <subcellularLocation>
        <location evidence="9">Cell membrane</location>
        <topology evidence="9">Multi-pass membrane protein</topology>
    </subcellularLocation>
    <subcellularLocation>
        <location evidence="1">Membrane</location>
        <topology evidence="1">Multi-pass membrane protein</topology>
    </subcellularLocation>
</comment>
<dbReference type="InterPro" id="IPR006668">
    <property type="entry name" value="Mg_transptr_MgtE_intracell_dom"/>
</dbReference>
<dbReference type="EMBL" id="CCEJ010000001">
    <property type="protein sequence ID" value="CDR33169.1"/>
    <property type="molecule type" value="Genomic_DNA"/>
</dbReference>
<dbReference type="SMART" id="SM00116">
    <property type="entry name" value="CBS"/>
    <property type="match status" value="1"/>
</dbReference>
<dbReference type="InterPro" id="IPR000644">
    <property type="entry name" value="CBS_dom"/>
</dbReference>
<dbReference type="PROSITE" id="PS51371">
    <property type="entry name" value="CBS"/>
    <property type="match status" value="1"/>
</dbReference>
<evidence type="ECO:0000256" key="9">
    <source>
        <dbReference type="RuleBase" id="RU362011"/>
    </source>
</evidence>
<comment type="function">
    <text evidence="9">Acts as a magnesium transporter.</text>
</comment>
<dbReference type="PANTHER" id="PTHR43773:SF1">
    <property type="entry name" value="MAGNESIUM TRANSPORTER MGTE"/>
    <property type="match status" value="1"/>
</dbReference>
<name>A0A090DW92_9BACT</name>